<dbReference type="PANTHER" id="PTHR47642">
    <property type="entry name" value="ATP-DEPENDENT DNA HELICASE"/>
    <property type="match status" value="1"/>
</dbReference>
<protein>
    <submittedName>
        <fullName evidence="1">Uncharacterized protein</fullName>
    </submittedName>
</protein>
<dbReference type="AlphaFoldDB" id="A0AAD8XGS2"/>
<comment type="caution">
    <text evidence="1">The sequence shown here is derived from an EMBL/GenBank/DDBJ whole genome shotgun (WGS) entry which is preliminary data.</text>
</comment>
<dbReference type="GeneID" id="85385869"/>
<sequence>MLRNGPSTRGLGQIVIFSEYHDPFDGRIEDTDLTSLANRYIHLTKIHRQSDEKFITMLQNIRLGHTTDADLNVLLQHREVRNGIALFSLRGKARDYNNQELNKLRSHPEHFSALDHPKDLGDKDEKHRFDKQLTLKAGMPVVLLANVSSPLSPPAALSHTLPQGYLD</sequence>
<reference evidence="1" key="1">
    <citation type="submission" date="2021-12" db="EMBL/GenBank/DDBJ databases">
        <title>Comparative genomics, transcriptomics and evolutionary studies reveal genomic signatures of adaptation to plant cell wall in hemibiotrophic fungi.</title>
        <authorList>
            <consortium name="DOE Joint Genome Institute"/>
            <person name="Baroncelli R."/>
            <person name="Diaz J.F."/>
            <person name="Benocci T."/>
            <person name="Peng M."/>
            <person name="Battaglia E."/>
            <person name="Haridas S."/>
            <person name="Andreopoulos W."/>
            <person name="Labutti K."/>
            <person name="Pangilinan J."/>
            <person name="Floch G.L."/>
            <person name="Makela M.R."/>
            <person name="Henrissat B."/>
            <person name="Grigoriev I.V."/>
            <person name="Crouch J.A."/>
            <person name="De Vries R.P."/>
            <person name="Sukno S.A."/>
            <person name="Thon M.R."/>
        </authorList>
    </citation>
    <scope>NUCLEOTIDE SEQUENCE</scope>
    <source>
        <strain evidence="1">CBS 112980</strain>
    </source>
</reference>
<dbReference type="EMBL" id="JAHMHS010000031">
    <property type="protein sequence ID" value="KAK1726657.1"/>
    <property type="molecule type" value="Genomic_DNA"/>
</dbReference>
<name>A0AAD8XGS2_GLOAC</name>
<proteinExistence type="predicted"/>
<evidence type="ECO:0000313" key="1">
    <source>
        <dbReference type="EMBL" id="KAK1726657.1"/>
    </source>
</evidence>
<organism evidence="1 2">
    <name type="scientific">Glomerella acutata</name>
    <name type="common">Colletotrichum acutatum</name>
    <dbReference type="NCBI Taxonomy" id="27357"/>
    <lineage>
        <taxon>Eukaryota</taxon>
        <taxon>Fungi</taxon>
        <taxon>Dikarya</taxon>
        <taxon>Ascomycota</taxon>
        <taxon>Pezizomycotina</taxon>
        <taxon>Sordariomycetes</taxon>
        <taxon>Hypocreomycetidae</taxon>
        <taxon>Glomerellales</taxon>
        <taxon>Glomerellaceae</taxon>
        <taxon>Colletotrichum</taxon>
        <taxon>Colletotrichum acutatum species complex</taxon>
    </lineage>
</organism>
<evidence type="ECO:0000313" key="2">
    <source>
        <dbReference type="Proteomes" id="UP001244207"/>
    </source>
</evidence>
<dbReference type="Proteomes" id="UP001244207">
    <property type="component" value="Unassembled WGS sequence"/>
</dbReference>
<gene>
    <name evidence="1" type="ORF">BDZ83DRAFT_256841</name>
</gene>
<dbReference type="InterPro" id="IPR051055">
    <property type="entry name" value="PIF1_helicase"/>
</dbReference>
<accession>A0AAD8XGS2</accession>
<keyword evidence="2" id="KW-1185">Reference proteome</keyword>
<dbReference type="RefSeq" id="XP_060366712.1">
    <property type="nucleotide sequence ID" value="XM_060501970.1"/>
</dbReference>